<evidence type="ECO:0000259" key="6">
    <source>
        <dbReference type="PROSITE" id="PS51012"/>
    </source>
</evidence>
<reference evidence="7" key="1">
    <citation type="submission" date="2018-10" db="EMBL/GenBank/DDBJ databases">
        <authorList>
            <person name="Gruber-Vodicka H."/>
            <person name="Jaeckle O."/>
        </authorList>
    </citation>
    <scope>NUCLEOTIDE SEQUENCE</scope>
</reference>
<gene>
    <name evidence="7" type="ORF">RIEGSTA812A_PEG_822</name>
</gene>
<keyword evidence="4 5" id="KW-0472">Membrane</keyword>
<proteinExistence type="predicted"/>
<dbReference type="InterPro" id="IPR047817">
    <property type="entry name" value="ABC2_TM_bact-type"/>
</dbReference>
<dbReference type="AlphaFoldDB" id="A0A484H5S0"/>
<keyword evidence="3 5" id="KW-1133">Transmembrane helix</keyword>
<dbReference type="PANTHER" id="PTHR43027:SF1">
    <property type="entry name" value="DOXORUBICIN RESISTANCE ABC TRANSPORTER PERMEASE PROTEIN DRRC-RELATED"/>
    <property type="match status" value="1"/>
</dbReference>
<feature type="transmembrane region" description="Helical" evidence="5">
    <location>
        <begin position="151"/>
        <end position="175"/>
    </location>
</feature>
<sequence length="273" mass="30471">MAQYAAVGKHFSFRRVGAMILRYFYLLRASWIRFAEAAYWPTIHMILWGLTSQFLQSHSSWLVQGTGVLIGGVLLWDVLFRGNLGVSLSFMEEMWSRNLGNLFVTPLRPYELITALVAMSLLRTVLGLIPAVSLAIVFYEFNIFHLGLPLILFFVNLVISGWSAGLAVSALVLRLGLGAESLAWVLVFALAPLAAIYYPVTTLPDWLQYLALILPMAHIFEGMRQVLFEGTINIKHMVYAVSLNAAYFTAAVLLALAMFHSARKHGLFLNVGE</sequence>
<feature type="transmembrane region" description="Helical" evidence="5">
    <location>
        <begin position="61"/>
        <end position="80"/>
    </location>
</feature>
<keyword evidence="2 5" id="KW-0812">Transmembrane</keyword>
<evidence type="ECO:0000256" key="3">
    <source>
        <dbReference type="ARBA" id="ARBA00022989"/>
    </source>
</evidence>
<dbReference type="PROSITE" id="PS51012">
    <property type="entry name" value="ABC_TM2"/>
    <property type="match status" value="1"/>
</dbReference>
<dbReference type="InterPro" id="IPR013525">
    <property type="entry name" value="ABC2_TM"/>
</dbReference>
<organism evidence="7">
    <name type="scientific">invertebrate metagenome</name>
    <dbReference type="NCBI Taxonomy" id="1711999"/>
    <lineage>
        <taxon>unclassified sequences</taxon>
        <taxon>metagenomes</taxon>
        <taxon>organismal metagenomes</taxon>
    </lineage>
</organism>
<dbReference type="PANTHER" id="PTHR43027">
    <property type="entry name" value="DOXORUBICIN RESISTANCE ABC TRANSPORTER PERMEASE PROTEIN DRRC-RELATED"/>
    <property type="match status" value="1"/>
</dbReference>
<accession>A0A484H5S0</accession>
<feature type="transmembrane region" description="Helical" evidence="5">
    <location>
        <begin position="238"/>
        <end position="259"/>
    </location>
</feature>
<name>A0A484H5S0_9ZZZZ</name>
<feature type="transmembrane region" description="Helical" evidence="5">
    <location>
        <begin position="20"/>
        <end position="41"/>
    </location>
</feature>
<evidence type="ECO:0000256" key="4">
    <source>
        <dbReference type="ARBA" id="ARBA00023136"/>
    </source>
</evidence>
<evidence type="ECO:0000256" key="2">
    <source>
        <dbReference type="ARBA" id="ARBA00022692"/>
    </source>
</evidence>
<evidence type="ECO:0000256" key="1">
    <source>
        <dbReference type="ARBA" id="ARBA00004141"/>
    </source>
</evidence>
<feature type="transmembrane region" description="Helical" evidence="5">
    <location>
        <begin position="182"/>
        <end position="200"/>
    </location>
</feature>
<dbReference type="EMBL" id="LR026963">
    <property type="protein sequence ID" value="VBB69349.1"/>
    <property type="molecule type" value="Genomic_DNA"/>
</dbReference>
<comment type="subcellular location">
    <subcellularLocation>
        <location evidence="1">Membrane</location>
        <topology evidence="1">Multi-pass membrane protein</topology>
    </subcellularLocation>
</comment>
<dbReference type="Pfam" id="PF01061">
    <property type="entry name" value="ABC2_membrane"/>
    <property type="match status" value="1"/>
</dbReference>
<feature type="transmembrane region" description="Helical" evidence="5">
    <location>
        <begin position="112"/>
        <end position="139"/>
    </location>
</feature>
<dbReference type="GO" id="GO:0140359">
    <property type="term" value="F:ABC-type transporter activity"/>
    <property type="evidence" value="ECO:0007669"/>
    <property type="project" value="InterPro"/>
</dbReference>
<protein>
    <submittedName>
        <fullName evidence="7">ABC-type multidrug transport system, permease component</fullName>
    </submittedName>
</protein>
<feature type="domain" description="ABC transmembrane type-2" evidence="6">
    <location>
        <begin position="32"/>
        <end position="262"/>
    </location>
</feature>
<evidence type="ECO:0000313" key="7">
    <source>
        <dbReference type="EMBL" id="VBB69349.1"/>
    </source>
</evidence>
<dbReference type="InterPro" id="IPR052902">
    <property type="entry name" value="ABC-2_transporter"/>
</dbReference>
<evidence type="ECO:0000256" key="5">
    <source>
        <dbReference type="SAM" id="Phobius"/>
    </source>
</evidence>
<feature type="transmembrane region" description="Helical" evidence="5">
    <location>
        <begin position="206"/>
        <end position="226"/>
    </location>
</feature>
<dbReference type="GO" id="GO:0016020">
    <property type="term" value="C:membrane"/>
    <property type="evidence" value="ECO:0007669"/>
    <property type="project" value="UniProtKB-SubCell"/>
</dbReference>